<name>A0A8T8X759_ASPJA</name>
<dbReference type="RefSeq" id="XP_025529183.1">
    <property type="nucleotide sequence ID" value="XM_025677476.1"/>
</dbReference>
<organism evidence="2 3">
    <name type="scientific">Aspergillus japonicus CBS 114.51</name>
    <dbReference type="NCBI Taxonomy" id="1448312"/>
    <lineage>
        <taxon>Eukaryota</taxon>
        <taxon>Fungi</taxon>
        <taxon>Dikarya</taxon>
        <taxon>Ascomycota</taxon>
        <taxon>Pezizomycotina</taxon>
        <taxon>Eurotiomycetes</taxon>
        <taxon>Eurotiomycetidae</taxon>
        <taxon>Eurotiales</taxon>
        <taxon>Aspergillaceae</taxon>
        <taxon>Aspergillus</taxon>
        <taxon>Aspergillus subgen. Circumdati</taxon>
    </lineage>
</organism>
<keyword evidence="3" id="KW-1185">Reference proteome</keyword>
<dbReference type="EMBL" id="KZ824784">
    <property type="protein sequence ID" value="RAH83289.1"/>
    <property type="molecule type" value="Genomic_DNA"/>
</dbReference>
<reference evidence="2 3" key="1">
    <citation type="submission" date="2018-02" db="EMBL/GenBank/DDBJ databases">
        <title>The genomes of Aspergillus section Nigri reveals drivers in fungal speciation.</title>
        <authorList>
            <consortium name="DOE Joint Genome Institute"/>
            <person name="Vesth T.C."/>
            <person name="Nybo J."/>
            <person name="Theobald S."/>
            <person name="Brandl J."/>
            <person name="Frisvad J.C."/>
            <person name="Nielsen K.F."/>
            <person name="Lyhne E.K."/>
            <person name="Kogle M.E."/>
            <person name="Kuo A."/>
            <person name="Riley R."/>
            <person name="Clum A."/>
            <person name="Nolan M."/>
            <person name="Lipzen A."/>
            <person name="Salamov A."/>
            <person name="Henrissat B."/>
            <person name="Wiebenga A."/>
            <person name="De vries R.P."/>
            <person name="Grigoriev I.V."/>
            <person name="Mortensen U.H."/>
            <person name="Andersen M.R."/>
            <person name="Baker S.E."/>
        </authorList>
    </citation>
    <scope>NUCLEOTIDE SEQUENCE [LARGE SCALE GENOMIC DNA]</scope>
    <source>
        <strain evidence="2 3">CBS 114.51</strain>
    </source>
</reference>
<dbReference type="Proteomes" id="UP000249497">
    <property type="component" value="Unassembled WGS sequence"/>
</dbReference>
<gene>
    <name evidence="2" type="ORF">BO86DRAFT_55793</name>
</gene>
<sequence length="169" mass="19316">MLLIFPVEQWKGIRHNPFSQGSNNDNNIIIIIIIIDTVVNQARQFNSRQSIQTAYPFISSTTPWFHQYPAHHPSGDVRCLFKPCLSVLPRSDRQGNEKMEGEDAHLANDHHHPFSSYLRPTYPESRPSALSTRSHISSSTPYTFHCIISTTAQSFRARFSNEEPTLHEA</sequence>
<proteinExistence type="predicted"/>
<evidence type="ECO:0000256" key="1">
    <source>
        <dbReference type="SAM" id="MobiDB-lite"/>
    </source>
</evidence>
<feature type="region of interest" description="Disordered" evidence="1">
    <location>
        <begin position="116"/>
        <end position="136"/>
    </location>
</feature>
<evidence type="ECO:0000313" key="3">
    <source>
        <dbReference type="Proteomes" id="UP000249497"/>
    </source>
</evidence>
<feature type="region of interest" description="Disordered" evidence="1">
    <location>
        <begin position="91"/>
        <end position="110"/>
    </location>
</feature>
<protein>
    <submittedName>
        <fullName evidence="2">Uncharacterized protein</fullName>
    </submittedName>
</protein>
<dbReference type="GeneID" id="37181169"/>
<accession>A0A8T8X759</accession>
<dbReference type="AlphaFoldDB" id="A0A8T8X759"/>
<evidence type="ECO:0000313" key="2">
    <source>
        <dbReference type="EMBL" id="RAH83289.1"/>
    </source>
</evidence>